<feature type="compositionally biased region" description="Basic and acidic residues" evidence="2">
    <location>
        <begin position="200"/>
        <end position="247"/>
    </location>
</feature>
<evidence type="ECO:0000313" key="4">
    <source>
        <dbReference type="Proteomes" id="UP000265200"/>
    </source>
</evidence>
<name>A0A3P9H641_ORYLA</name>
<dbReference type="PANTHER" id="PTHR31968">
    <property type="entry name" value="SERINE/ARGININE-RELATED PROTEIN 53"/>
    <property type="match status" value="1"/>
</dbReference>
<feature type="compositionally biased region" description="Basic residues" evidence="2">
    <location>
        <begin position="190"/>
        <end position="199"/>
    </location>
</feature>
<sequence>MFVYLSCFRVHTFTYTSFIDVPVGVFTQFLYNKQNILYLHVELCLLVFFVLSGSSYKQAGVTHLRFALHYQSTSMGRRSSDSEDDSRSRRKRKQRRRSSSSSSSSSSSGSRVRSSRSRRSSRRSRSRSRDRRRKRRSSSTSSHSSTRRRRSRSAERDKGRSHRSHRSRSRDRRSHSRHRRSHSRSDSRRAVHSRKRSHSRSREKDRSRRKGRDREKEKDKYRDRGRDRDKDREKDKSKDKTEKKEDTGSLMVGLEHLTPAEQAKVRMQMVLQAAAKTDEVLKAKVAQREEEARKKIEEEGTSLEEQVRRIKDIEAIESDSFVPQAFKSSRDVVKTEPAEVKVESERAFSQDISLPTSIIYNDNDTLAHPSLFVDKEQAEELWLNRLVSLRQERLMGSPVT</sequence>
<dbReference type="Ensembl" id="ENSORLT00015009814.1">
    <property type="protein sequence ID" value="ENSORLP00015003123.1"/>
    <property type="gene ID" value="ENSORLG00015003824.1"/>
</dbReference>
<dbReference type="GO" id="GO:0000380">
    <property type="term" value="P:alternative mRNA splicing, via spliceosome"/>
    <property type="evidence" value="ECO:0007669"/>
    <property type="project" value="InterPro"/>
</dbReference>
<reference evidence="3" key="4">
    <citation type="submission" date="2025-09" db="UniProtKB">
        <authorList>
            <consortium name="Ensembl"/>
        </authorList>
    </citation>
    <scope>IDENTIFICATION</scope>
    <source>
        <strain evidence="3">HSOK</strain>
    </source>
</reference>
<dbReference type="Proteomes" id="UP000265200">
    <property type="component" value="Chromosome 13"/>
</dbReference>
<protein>
    <recommendedName>
        <fullName evidence="5">Arginine and serine rich coiled-coil 1</fullName>
    </recommendedName>
</protein>
<feature type="coiled-coil region" evidence="1">
    <location>
        <begin position="286"/>
        <end position="313"/>
    </location>
</feature>
<reference key="1">
    <citation type="journal article" date="2007" name="Nature">
        <title>The medaka draft genome and insights into vertebrate genome evolution.</title>
        <authorList>
            <person name="Kasahara M."/>
            <person name="Naruse K."/>
            <person name="Sasaki S."/>
            <person name="Nakatani Y."/>
            <person name="Qu W."/>
            <person name="Ahsan B."/>
            <person name="Yamada T."/>
            <person name="Nagayasu Y."/>
            <person name="Doi K."/>
            <person name="Kasai Y."/>
            <person name="Jindo T."/>
            <person name="Kobayashi D."/>
            <person name="Shimada A."/>
            <person name="Toyoda A."/>
            <person name="Kuroki Y."/>
            <person name="Fujiyama A."/>
            <person name="Sasaki T."/>
            <person name="Shimizu A."/>
            <person name="Asakawa S."/>
            <person name="Shimizu N."/>
            <person name="Hashimoto S."/>
            <person name="Yang J."/>
            <person name="Lee Y."/>
            <person name="Matsushima K."/>
            <person name="Sugano S."/>
            <person name="Sakaizumi M."/>
            <person name="Narita T."/>
            <person name="Ohishi K."/>
            <person name="Haga S."/>
            <person name="Ohta F."/>
            <person name="Nomoto H."/>
            <person name="Nogata K."/>
            <person name="Morishita T."/>
            <person name="Endo T."/>
            <person name="Shin-I T."/>
            <person name="Takeda H."/>
            <person name="Morishita S."/>
            <person name="Kohara Y."/>
        </authorList>
    </citation>
    <scope>NUCLEOTIDE SEQUENCE [LARGE SCALE GENOMIC DNA]</scope>
    <source>
        <strain>Hd-rR</strain>
    </source>
</reference>
<feature type="compositionally biased region" description="Basic residues" evidence="2">
    <location>
        <begin position="159"/>
        <end position="182"/>
    </location>
</feature>
<dbReference type="PANTHER" id="PTHR31968:SF4">
    <property type="entry name" value="SERINE_ARGININE-RELATED PROTEIN 53"/>
    <property type="match status" value="1"/>
</dbReference>
<reference evidence="3" key="3">
    <citation type="submission" date="2025-08" db="UniProtKB">
        <authorList>
            <consortium name="Ensembl"/>
        </authorList>
    </citation>
    <scope>IDENTIFICATION</scope>
    <source>
        <strain evidence="3">HSOK</strain>
    </source>
</reference>
<reference evidence="3 4" key="2">
    <citation type="submission" date="2017-04" db="EMBL/GenBank/DDBJ databases">
        <title>CpG methylation of centromeres and impact of large insertions on vertebrate speciation.</title>
        <authorList>
            <person name="Ichikawa K."/>
            <person name="Yoshimura J."/>
            <person name="Morishita S."/>
        </authorList>
    </citation>
    <scope>NUCLEOTIDE SEQUENCE</scope>
    <source>
        <strain evidence="3 4">HSOK</strain>
    </source>
</reference>
<evidence type="ECO:0008006" key="5">
    <source>
        <dbReference type="Google" id="ProtNLM"/>
    </source>
</evidence>
<evidence type="ECO:0000256" key="2">
    <source>
        <dbReference type="SAM" id="MobiDB-lite"/>
    </source>
</evidence>
<feature type="compositionally biased region" description="Low complexity" evidence="2">
    <location>
        <begin position="99"/>
        <end position="112"/>
    </location>
</feature>
<proteinExistence type="predicted"/>
<feature type="region of interest" description="Disordered" evidence="2">
    <location>
        <begin position="75"/>
        <end position="252"/>
    </location>
</feature>
<feature type="compositionally biased region" description="Basic and acidic residues" evidence="2">
    <location>
        <begin position="78"/>
        <end position="87"/>
    </location>
</feature>
<feature type="compositionally biased region" description="Basic residues" evidence="2">
    <location>
        <begin position="88"/>
        <end position="98"/>
    </location>
</feature>
<dbReference type="AlphaFoldDB" id="A0A3P9H641"/>
<organism evidence="3 4">
    <name type="scientific">Oryzias latipes</name>
    <name type="common">Japanese rice fish</name>
    <name type="synonym">Japanese killifish</name>
    <dbReference type="NCBI Taxonomy" id="8090"/>
    <lineage>
        <taxon>Eukaryota</taxon>
        <taxon>Metazoa</taxon>
        <taxon>Chordata</taxon>
        <taxon>Craniata</taxon>
        <taxon>Vertebrata</taxon>
        <taxon>Euteleostomi</taxon>
        <taxon>Actinopterygii</taxon>
        <taxon>Neopterygii</taxon>
        <taxon>Teleostei</taxon>
        <taxon>Neoteleostei</taxon>
        <taxon>Acanthomorphata</taxon>
        <taxon>Ovalentaria</taxon>
        <taxon>Atherinomorphae</taxon>
        <taxon>Beloniformes</taxon>
        <taxon>Adrianichthyidae</taxon>
        <taxon>Oryziinae</taxon>
        <taxon>Oryzias</taxon>
    </lineage>
</organism>
<keyword evidence="1" id="KW-0175">Coiled coil</keyword>
<feature type="compositionally biased region" description="Basic residues" evidence="2">
    <location>
        <begin position="113"/>
        <end position="137"/>
    </location>
</feature>
<evidence type="ECO:0000256" key="1">
    <source>
        <dbReference type="SAM" id="Coils"/>
    </source>
</evidence>
<dbReference type="InterPro" id="IPR034604">
    <property type="entry name" value="SRRP53"/>
</dbReference>
<evidence type="ECO:0000313" key="3">
    <source>
        <dbReference type="Ensembl" id="ENSORLP00015003123.1"/>
    </source>
</evidence>
<accession>A0A3P9H641</accession>